<dbReference type="PRINTS" id="PR00060">
    <property type="entry name" value="RIBOSOMALL16"/>
</dbReference>
<dbReference type="EMBL" id="MT267870">
    <property type="protein sequence ID" value="QOW07432.1"/>
    <property type="molecule type" value="Genomic_DNA"/>
</dbReference>
<comment type="similarity">
    <text evidence="1 4">Belongs to the universal ribosomal protein uL16 family.</text>
</comment>
<name>A0A7S6U9Q7_9STRA</name>
<proteinExistence type="inferred from homology"/>
<keyword evidence="6" id="KW-0496">Mitochondrion</keyword>
<dbReference type="GO" id="GO:0019843">
    <property type="term" value="F:rRNA binding"/>
    <property type="evidence" value="ECO:0007669"/>
    <property type="project" value="InterPro"/>
</dbReference>
<dbReference type="CDD" id="cd01433">
    <property type="entry name" value="Ribosomal_L16_L10e"/>
    <property type="match status" value="1"/>
</dbReference>
<sequence>MRRRKDRRGRRRERGRGGKREYGLKEGKMGLYALKDGRVTEKELEAGRVEIKRMMGKEGMVWVRVDSWRGVTSKGKGQRMGKGKGRVDYREGRVREGQVVYEVGRRWGGEAGGERKLREALKRGGEKLSVSWGICIR</sequence>
<dbReference type="GO" id="GO:0003735">
    <property type="term" value="F:structural constituent of ribosome"/>
    <property type="evidence" value="ECO:0007669"/>
    <property type="project" value="InterPro"/>
</dbReference>
<dbReference type="Gene3D" id="3.90.1170.10">
    <property type="entry name" value="Ribosomal protein L10e/L16"/>
    <property type="match status" value="1"/>
</dbReference>
<dbReference type="InterPro" id="IPR020798">
    <property type="entry name" value="Ribosomal_uL16_CS"/>
</dbReference>
<dbReference type="Pfam" id="PF00252">
    <property type="entry name" value="Ribosomal_L16"/>
    <property type="match status" value="1"/>
</dbReference>
<accession>A0A7S6U9Q7</accession>
<feature type="region of interest" description="Disordered" evidence="5">
    <location>
        <begin position="1"/>
        <end position="22"/>
    </location>
</feature>
<dbReference type="PANTHER" id="PTHR12220">
    <property type="entry name" value="50S/60S RIBOSOMAL PROTEIN L16"/>
    <property type="match status" value="1"/>
</dbReference>
<evidence type="ECO:0000256" key="5">
    <source>
        <dbReference type="SAM" id="MobiDB-lite"/>
    </source>
</evidence>
<protein>
    <submittedName>
        <fullName evidence="6">Ribosomal protein L16</fullName>
    </submittedName>
</protein>
<evidence type="ECO:0000256" key="2">
    <source>
        <dbReference type="ARBA" id="ARBA00022980"/>
    </source>
</evidence>
<dbReference type="InterPro" id="IPR047873">
    <property type="entry name" value="Ribosomal_uL16"/>
</dbReference>
<evidence type="ECO:0000256" key="3">
    <source>
        <dbReference type="ARBA" id="ARBA00023274"/>
    </source>
</evidence>
<evidence type="ECO:0000313" key="6">
    <source>
        <dbReference type="EMBL" id="QOW07432.1"/>
    </source>
</evidence>
<organism evidence="6">
    <name type="scientific">Labyrinthula sp</name>
    <dbReference type="NCBI Taxonomy" id="1678526"/>
    <lineage>
        <taxon>Eukaryota</taxon>
        <taxon>Sar</taxon>
        <taxon>Stramenopiles</taxon>
        <taxon>Bigyra</taxon>
        <taxon>Labyrinthulomycetes</taxon>
        <taxon>Labyrinthulida</taxon>
        <taxon>Labyrinthulaceae</taxon>
        <taxon>Labyrinthula</taxon>
    </lineage>
</organism>
<dbReference type="AlphaFoldDB" id="A0A7S6U9Q7"/>
<evidence type="ECO:0000256" key="1">
    <source>
        <dbReference type="ARBA" id="ARBA00008931"/>
    </source>
</evidence>
<dbReference type="GO" id="GO:0032543">
    <property type="term" value="P:mitochondrial translation"/>
    <property type="evidence" value="ECO:0007669"/>
    <property type="project" value="TreeGrafter"/>
</dbReference>
<evidence type="ECO:0000256" key="4">
    <source>
        <dbReference type="RuleBase" id="RU004413"/>
    </source>
</evidence>
<dbReference type="InterPro" id="IPR016180">
    <property type="entry name" value="Ribosomal_uL16_dom"/>
</dbReference>
<dbReference type="InterPro" id="IPR036920">
    <property type="entry name" value="Ribosomal_uL16_sf"/>
</dbReference>
<reference evidence="6" key="1">
    <citation type="journal article" date="2020" name="bioRxiv">
        <title>First genome of Labyrinthula, an opportunistic seagrass pathogen, reveals novel insight into marine protist phylogeny, ecology and CAZyme cell-wall degradation.</title>
        <authorList>
            <person name="Tan M.H."/>
            <person name="Loke S."/>
            <person name="Croft L.J."/>
            <person name="Gleason F.H."/>
            <person name="Lange L."/>
            <person name="Pilgaard B."/>
            <person name="Trevathan-Tackett S.M."/>
        </authorList>
    </citation>
    <scope>NUCLEOTIDE SEQUENCE</scope>
    <source>
        <strain evidence="6">SR_Ha_C</strain>
    </source>
</reference>
<keyword evidence="2 4" id="KW-0689">Ribosomal protein</keyword>
<feature type="compositionally biased region" description="Basic residues" evidence="5">
    <location>
        <begin position="1"/>
        <end position="14"/>
    </location>
</feature>
<gene>
    <name evidence="6" type="primary">rpl16</name>
</gene>
<dbReference type="PROSITE" id="PS00701">
    <property type="entry name" value="RIBOSOMAL_L16_2"/>
    <property type="match status" value="1"/>
</dbReference>
<dbReference type="PANTHER" id="PTHR12220:SF13">
    <property type="entry name" value="LARGE RIBOSOMAL SUBUNIT PROTEIN UL16M"/>
    <property type="match status" value="1"/>
</dbReference>
<dbReference type="GO" id="GO:0005762">
    <property type="term" value="C:mitochondrial large ribosomal subunit"/>
    <property type="evidence" value="ECO:0007669"/>
    <property type="project" value="TreeGrafter"/>
</dbReference>
<geneLocation type="mitochondrion" evidence="6"/>
<dbReference type="SUPFAM" id="SSF54686">
    <property type="entry name" value="Ribosomal protein L16p/L10e"/>
    <property type="match status" value="1"/>
</dbReference>
<keyword evidence="3 4" id="KW-0687">Ribonucleoprotein</keyword>
<dbReference type="InterPro" id="IPR000114">
    <property type="entry name" value="Ribosomal_uL16_bact-type"/>
</dbReference>